<dbReference type="InterPro" id="IPR024078">
    <property type="entry name" value="LmbE-like_dom_sf"/>
</dbReference>
<name>A0A4V2EM54_9PSEU</name>
<dbReference type="CDD" id="cd09619">
    <property type="entry name" value="CBM9_like_4"/>
    <property type="match status" value="1"/>
</dbReference>
<dbReference type="InterPro" id="IPR010502">
    <property type="entry name" value="Carb-bd_dom_fam9"/>
</dbReference>
<dbReference type="GO" id="GO:0016137">
    <property type="term" value="P:glycoside metabolic process"/>
    <property type="evidence" value="ECO:0007669"/>
    <property type="project" value="UniProtKB-ARBA"/>
</dbReference>
<feature type="signal peptide" evidence="2">
    <location>
        <begin position="1"/>
        <end position="23"/>
    </location>
</feature>
<proteinExistence type="predicted"/>
<dbReference type="Gene3D" id="2.60.40.1190">
    <property type="match status" value="1"/>
</dbReference>
<gene>
    <name evidence="4" type="ORF">EWH70_12035</name>
</gene>
<dbReference type="Pfam" id="PF02585">
    <property type="entry name" value="PIG-L"/>
    <property type="match status" value="1"/>
</dbReference>
<evidence type="ECO:0000259" key="3">
    <source>
        <dbReference type="Pfam" id="PF06452"/>
    </source>
</evidence>
<comment type="caution">
    <text evidence="4">The sequence shown here is derived from an EMBL/GenBank/DDBJ whole genome shotgun (WGS) entry which is preliminary data.</text>
</comment>
<dbReference type="SUPFAM" id="SSF49344">
    <property type="entry name" value="CBD9-like"/>
    <property type="match status" value="1"/>
</dbReference>
<feature type="domain" description="Carbohydrate-binding" evidence="3">
    <location>
        <begin position="506"/>
        <end position="696"/>
    </location>
</feature>
<dbReference type="InterPro" id="IPR003737">
    <property type="entry name" value="GlcNAc_PI_deacetylase-related"/>
</dbReference>
<feature type="chain" id="PRO_5020649569" description="Carbohydrate-binding domain-containing protein" evidence="2">
    <location>
        <begin position="24"/>
        <end position="803"/>
    </location>
</feature>
<reference evidence="4 5" key="1">
    <citation type="submission" date="2019-02" db="EMBL/GenBank/DDBJ databases">
        <title>Draft genome sequence of Amycolatopsis sp. 8-3EHSu isolated from roots of Suaeda maritima.</title>
        <authorList>
            <person name="Duangmal K."/>
            <person name="Chantavorakit T."/>
        </authorList>
    </citation>
    <scope>NUCLEOTIDE SEQUENCE [LARGE SCALE GENOMIC DNA]</scope>
    <source>
        <strain evidence="4 5">8-3EHSu</strain>
    </source>
</reference>
<dbReference type="Proteomes" id="UP000292003">
    <property type="component" value="Unassembled WGS sequence"/>
</dbReference>
<evidence type="ECO:0000313" key="4">
    <source>
        <dbReference type="EMBL" id="RZQ63875.1"/>
    </source>
</evidence>
<dbReference type="GO" id="GO:0030246">
    <property type="term" value="F:carbohydrate binding"/>
    <property type="evidence" value="ECO:0007669"/>
    <property type="project" value="InterPro"/>
</dbReference>
<evidence type="ECO:0000313" key="5">
    <source>
        <dbReference type="Proteomes" id="UP000292003"/>
    </source>
</evidence>
<dbReference type="PANTHER" id="PTHR12993:SF11">
    <property type="entry name" value="N-ACETYLGLUCOSAMINYL-PHOSPHATIDYLINOSITOL DE-N-ACETYLASE"/>
    <property type="match status" value="1"/>
</dbReference>
<organism evidence="4 5">
    <name type="scientific">Amycolatopsis suaedae</name>
    <dbReference type="NCBI Taxonomy" id="2510978"/>
    <lineage>
        <taxon>Bacteria</taxon>
        <taxon>Bacillati</taxon>
        <taxon>Actinomycetota</taxon>
        <taxon>Actinomycetes</taxon>
        <taxon>Pseudonocardiales</taxon>
        <taxon>Pseudonocardiaceae</taxon>
        <taxon>Amycolatopsis</taxon>
    </lineage>
</organism>
<dbReference type="AlphaFoldDB" id="A0A4V2EM54"/>
<keyword evidence="2" id="KW-0732">Signal</keyword>
<dbReference type="EMBL" id="SFCC01000005">
    <property type="protein sequence ID" value="RZQ63875.1"/>
    <property type="molecule type" value="Genomic_DNA"/>
</dbReference>
<dbReference type="GO" id="GO:0016052">
    <property type="term" value="P:carbohydrate catabolic process"/>
    <property type="evidence" value="ECO:0007669"/>
    <property type="project" value="InterPro"/>
</dbReference>
<evidence type="ECO:0000256" key="1">
    <source>
        <dbReference type="ARBA" id="ARBA00022833"/>
    </source>
</evidence>
<dbReference type="SUPFAM" id="SSF102588">
    <property type="entry name" value="LmbE-like"/>
    <property type="match status" value="1"/>
</dbReference>
<dbReference type="OrthoDB" id="3913894at2"/>
<keyword evidence="5" id="KW-1185">Reference proteome</keyword>
<dbReference type="Pfam" id="PF06452">
    <property type="entry name" value="CBM9_1"/>
    <property type="match status" value="1"/>
</dbReference>
<dbReference type="PANTHER" id="PTHR12993">
    <property type="entry name" value="N-ACETYLGLUCOSAMINYL-PHOSPHATIDYLINOSITOL DE-N-ACETYLASE-RELATED"/>
    <property type="match status" value="1"/>
</dbReference>
<keyword evidence="1" id="KW-0862">Zinc</keyword>
<dbReference type="Gene3D" id="3.40.50.10320">
    <property type="entry name" value="LmbE-like"/>
    <property type="match status" value="1"/>
</dbReference>
<dbReference type="RefSeq" id="WP_130475400.1">
    <property type="nucleotide sequence ID" value="NZ_SFCC01000005.1"/>
</dbReference>
<dbReference type="GO" id="GO:0004553">
    <property type="term" value="F:hydrolase activity, hydrolyzing O-glycosyl compounds"/>
    <property type="evidence" value="ECO:0007669"/>
    <property type="project" value="InterPro"/>
</dbReference>
<accession>A0A4V2EM54</accession>
<dbReference type="GO" id="GO:0016811">
    <property type="term" value="F:hydrolase activity, acting on carbon-nitrogen (but not peptide) bonds, in linear amides"/>
    <property type="evidence" value="ECO:0007669"/>
    <property type="project" value="TreeGrafter"/>
</dbReference>
<sequence length="803" mass="83724">MRKLVAGSAALVLMAGLAPPAVAEPAPKADLDVLFVGAHPDDEASTLSTIGQLGLKAGVVTVTRGEGGGNAVGPEEGPALGLIREAEERKAVGRAGITDVFNFDKADFYYTVSSPLTEQAWGHQRTLEQLVRVIRQTRPEIVLTMDPAPSPGNHGNHQYAARLAFEAYTAAADPAKFREAGRAWPVAKLFTTGLDGERTTGPDCVANFTPADPADRVWGVWAGATGPGGKTWAQIEREAQREYASQGWADRPDAPTDPAKIACDYFTLAASRVPYRVENRGAAGILDGAVPMGPTLSATADRYRVTAGERVTIDVDSSAPGEVTLSAPEGWTVAGRTVTVPADAKPGKARIRATVGSDSTEALVEVVPPVVATQEQLPQVAQYDDWARQAGFPDRAGEVLPVLTVPSGGTRDIAVTVRNESPVPQRGTVSLELPAGFAGGQAQPYPELAPGATHRVTFPVRNTDTGLAPGKDYTYRLHTSPGGATTAALEIVPATAIPRAASAPAVDGAAGEGEYPGATLDVSARWEGDDCESAADCSGTATLSWHDDTLYALVDVTDDVAGTKLATADCKRHWRTDAVELAIDPRGRSENTSSTYKLAVLPATADGGPCAFRDADNAQGPAPGVRVAAKVREGGYTVEAAIPMEQLPGAVDPAALGLNVLVYDSDTQDKTGQTRIGWSTWGGVQGDPYRWGRATVDGYTPPPGRPVEPPAPKLPLEALASVDSPQSLEQSIRLGLPPGAAPAARSIRVRDGWLYAAERGTAYVFAPSGRHVLQVKPGRTKLPAGPVLVGFANTRGGTAAASG</sequence>
<evidence type="ECO:0000256" key="2">
    <source>
        <dbReference type="SAM" id="SignalP"/>
    </source>
</evidence>
<protein>
    <recommendedName>
        <fullName evidence="3">Carbohydrate-binding domain-containing protein</fullName>
    </recommendedName>
</protein>